<dbReference type="PANTHER" id="PTHR35010">
    <property type="entry name" value="BLL4672 PROTEIN-RELATED"/>
    <property type="match status" value="1"/>
</dbReference>
<dbReference type="Pfam" id="PF17765">
    <property type="entry name" value="MLTR_LBD"/>
    <property type="match status" value="1"/>
</dbReference>
<comment type="caution">
    <text evidence="2">The sequence shown here is derived from an EMBL/GenBank/DDBJ whole genome shotgun (WGS) entry which is preliminary data.</text>
</comment>
<protein>
    <submittedName>
        <fullName evidence="2">Helix-turn-helix transcriptional regulator</fullName>
    </submittedName>
</protein>
<keyword evidence="3" id="KW-1185">Reference proteome</keyword>
<evidence type="ECO:0000313" key="2">
    <source>
        <dbReference type="EMBL" id="MFC5286873.1"/>
    </source>
</evidence>
<accession>A0ABW0EKP3</accession>
<dbReference type="EMBL" id="JBHSKF010000003">
    <property type="protein sequence ID" value="MFC5286873.1"/>
    <property type="molecule type" value="Genomic_DNA"/>
</dbReference>
<dbReference type="RefSeq" id="WP_378245270.1">
    <property type="nucleotide sequence ID" value="NZ_JBHSKF010000003.1"/>
</dbReference>
<dbReference type="Proteomes" id="UP001596157">
    <property type="component" value="Unassembled WGS sequence"/>
</dbReference>
<gene>
    <name evidence="2" type="ORF">ACFPM7_07400</name>
</gene>
<feature type="domain" description="HTH cro/C1-type" evidence="1">
    <location>
        <begin position="32"/>
        <end position="79"/>
    </location>
</feature>
<dbReference type="Gene3D" id="3.30.450.180">
    <property type="match status" value="1"/>
</dbReference>
<dbReference type="InterPro" id="IPR041413">
    <property type="entry name" value="MLTR_LBD"/>
</dbReference>
<dbReference type="Gene3D" id="1.10.260.40">
    <property type="entry name" value="lambda repressor-like DNA-binding domains"/>
    <property type="match status" value="1"/>
</dbReference>
<reference evidence="3" key="1">
    <citation type="journal article" date="2019" name="Int. J. Syst. Evol. Microbiol.">
        <title>The Global Catalogue of Microorganisms (GCM) 10K type strain sequencing project: providing services to taxonomists for standard genome sequencing and annotation.</title>
        <authorList>
            <consortium name="The Broad Institute Genomics Platform"/>
            <consortium name="The Broad Institute Genome Sequencing Center for Infectious Disease"/>
            <person name="Wu L."/>
            <person name="Ma J."/>
        </authorList>
    </citation>
    <scope>NUCLEOTIDE SEQUENCE [LARGE SCALE GENOMIC DNA]</scope>
    <source>
        <strain evidence="3">CCUG 59778</strain>
    </source>
</reference>
<dbReference type="InterPro" id="IPR010982">
    <property type="entry name" value="Lambda_DNA-bd_dom_sf"/>
</dbReference>
<dbReference type="SUPFAM" id="SSF47413">
    <property type="entry name" value="lambda repressor-like DNA-binding domains"/>
    <property type="match status" value="1"/>
</dbReference>
<organism evidence="2 3">
    <name type="scientific">Actinokineospora guangxiensis</name>
    <dbReference type="NCBI Taxonomy" id="1490288"/>
    <lineage>
        <taxon>Bacteria</taxon>
        <taxon>Bacillati</taxon>
        <taxon>Actinomycetota</taxon>
        <taxon>Actinomycetes</taxon>
        <taxon>Pseudonocardiales</taxon>
        <taxon>Pseudonocardiaceae</taxon>
        <taxon>Actinokineospora</taxon>
    </lineage>
</organism>
<dbReference type="PROSITE" id="PS50943">
    <property type="entry name" value="HTH_CROC1"/>
    <property type="match status" value="1"/>
</dbReference>
<dbReference type="SMART" id="SM00530">
    <property type="entry name" value="HTH_XRE"/>
    <property type="match status" value="1"/>
</dbReference>
<name>A0ABW0EKP3_9PSEU</name>
<dbReference type="InterPro" id="IPR001387">
    <property type="entry name" value="Cro/C1-type_HTH"/>
</dbReference>
<evidence type="ECO:0000259" key="1">
    <source>
        <dbReference type="PROSITE" id="PS50943"/>
    </source>
</evidence>
<sequence length="276" mass="29931">MTELGAFLRARREATAPADVGLRSGPRRRTPGLRRSEVATLAGVSVDYLTRLEQGRDRHPSAQILGALADALRFSAEDRAQLRMLIFREKDSALCPSADRVPDRAITPTVLAVLERLDPAVVLNRLGDVLAHTPGYARVAAPIGLLEAGNLLRFLFTDPAARAAFPDWERMADHHVAQLKGDTHRSDPHVAGLADELAITAGAPFTGRFAAVTQLPARFGTERWEHPAAGPLTLTYETLTFPDSADLRIITYLPADERTADALAGLVERPALRAVT</sequence>
<evidence type="ECO:0000313" key="3">
    <source>
        <dbReference type="Proteomes" id="UP001596157"/>
    </source>
</evidence>
<proteinExistence type="predicted"/>
<dbReference type="Pfam" id="PF13560">
    <property type="entry name" value="HTH_31"/>
    <property type="match status" value="1"/>
</dbReference>
<dbReference type="CDD" id="cd00093">
    <property type="entry name" value="HTH_XRE"/>
    <property type="match status" value="1"/>
</dbReference>